<dbReference type="Pfam" id="PF26138">
    <property type="entry name" value="DUF8040"/>
    <property type="match status" value="1"/>
</dbReference>
<protein>
    <recommendedName>
        <fullName evidence="1">DUF8040 domain-containing protein</fullName>
    </recommendedName>
</protein>
<sequence length="134" mass="15645">MFLHIVSHHLTNQVIKHHFNSSGETVSRSFQNFLNVVTRLQNVLFKKAEPISANSTDPRWKWFKNCFGVLDETHIMIMVPKVDKPRYRMGKCDIATNMLGVCTHNMHFVYVLLIRKVLLLMDEFFELPLVGDID</sequence>
<name>A0A7J9MKB6_GOSSC</name>
<keyword evidence="3" id="KW-1185">Reference proteome</keyword>
<dbReference type="PANTHER" id="PTHR22930">
    <property type="match status" value="1"/>
</dbReference>
<feature type="domain" description="DUF8040" evidence="1">
    <location>
        <begin position="1"/>
        <end position="38"/>
    </location>
</feature>
<dbReference type="PANTHER" id="PTHR22930:SF293">
    <property type="entry name" value="PROTEIN ALP1-LIKE"/>
    <property type="match status" value="1"/>
</dbReference>
<accession>A0A7J9MKB6</accession>
<evidence type="ECO:0000313" key="2">
    <source>
        <dbReference type="EMBL" id="MBA0871573.1"/>
    </source>
</evidence>
<dbReference type="InterPro" id="IPR045249">
    <property type="entry name" value="HARBI1-like"/>
</dbReference>
<dbReference type="Proteomes" id="UP000593576">
    <property type="component" value="Unassembled WGS sequence"/>
</dbReference>
<dbReference type="EMBL" id="JABFAF010000011">
    <property type="protein sequence ID" value="MBA0871573.1"/>
    <property type="molecule type" value="Genomic_DNA"/>
</dbReference>
<reference evidence="2 3" key="1">
    <citation type="journal article" date="2019" name="Genome Biol. Evol.">
        <title>Insights into the evolution of the New World diploid cottons (Gossypium, subgenus Houzingenia) based on genome sequencing.</title>
        <authorList>
            <person name="Grover C.E."/>
            <person name="Arick M.A. 2nd"/>
            <person name="Thrash A."/>
            <person name="Conover J.L."/>
            <person name="Sanders W.S."/>
            <person name="Peterson D.G."/>
            <person name="Frelichowski J.E."/>
            <person name="Scheffler J.A."/>
            <person name="Scheffler B.E."/>
            <person name="Wendel J.F."/>
        </authorList>
    </citation>
    <scope>NUCLEOTIDE SEQUENCE [LARGE SCALE GENOMIC DNA]</scope>
    <source>
        <strain evidence="2">1</strain>
        <tissue evidence="2">Leaf</tissue>
    </source>
</reference>
<gene>
    <name evidence="2" type="ORF">Goshw_027631</name>
</gene>
<evidence type="ECO:0000313" key="3">
    <source>
        <dbReference type="Proteomes" id="UP000593576"/>
    </source>
</evidence>
<dbReference type="AlphaFoldDB" id="A0A7J9MKB6"/>
<comment type="caution">
    <text evidence="2">The sequence shown here is derived from an EMBL/GenBank/DDBJ whole genome shotgun (WGS) entry which is preliminary data.</text>
</comment>
<proteinExistence type="predicted"/>
<evidence type="ECO:0000259" key="1">
    <source>
        <dbReference type="Pfam" id="PF26138"/>
    </source>
</evidence>
<dbReference type="OrthoDB" id="992312at2759"/>
<dbReference type="InterPro" id="IPR058353">
    <property type="entry name" value="DUF8040"/>
</dbReference>
<organism evidence="2 3">
    <name type="scientific">Gossypium schwendimanii</name>
    <name type="common">Cotton</name>
    <dbReference type="NCBI Taxonomy" id="34291"/>
    <lineage>
        <taxon>Eukaryota</taxon>
        <taxon>Viridiplantae</taxon>
        <taxon>Streptophyta</taxon>
        <taxon>Embryophyta</taxon>
        <taxon>Tracheophyta</taxon>
        <taxon>Spermatophyta</taxon>
        <taxon>Magnoliopsida</taxon>
        <taxon>eudicotyledons</taxon>
        <taxon>Gunneridae</taxon>
        <taxon>Pentapetalae</taxon>
        <taxon>rosids</taxon>
        <taxon>malvids</taxon>
        <taxon>Malvales</taxon>
        <taxon>Malvaceae</taxon>
        <taxon>Malvoideae</taxon>
        <taxon>Gossypium</taxon>
    </lineage>
</organism>